<keyword evidence="2" id="KW-1185">Reference proteome</keyword>
<reference evidence="1 2" key="1">
    <citation type="submission" date="2020-02" db="EMBL/GenBank/DDBJ databases">
        <title>Whole-genome analyses of novel actinobacteria.</title>
        <authorList>
            <person name="Sahin N."/>
        </authorList>
    </citation>
    <scope>NUCLEOTIDE SEQUENCE [LARGE SCALE GENOMIC DNA]</scope>
    <source>
        <strain evidence="1 2">A7024</strain>
    </source>
</reference>
<dbReference type="Proteomes" id="UP000481583">
    <property type="component" value="Unassembled WGS sequence"/>
</dbReference>
<accession>A0A6G4UC03</accession>
<gene>
    <name evidence="1" type="ORF">G5C51_37355</name>
</gene>
<comment type="caution">
    <text evidence="1">The sequence shown here is derived from an EMBL/GenBank/DDBJ whole genome shotgun (WGS) entry which is preliminary data.</text>
</comment>
<sequence length="201" mass="22710">MDTASVELYWLPLGAGGMRLVRWNGRLYETAAAHRRHREALDLYHSALSVRLDGDRHVIEMAPVWRTKEPDRGVLAEGPVGLRWLGRSPLFRYEIRRWRHGTIPDAAEAVDSPRRLSTDAEQARRLLDLVPDFPTVTWGRDELHVGDMWNSNSLTSWLLARTGHRMETIELPSHGRAPGWTAGILVAARQGTASPRQLAAQ</sequence>
<dbReference type="AlphaFoldDB" id="A0A6G4UC03"/>
<evidence type="ECO:0000313" key="2">
    <source>
        <dbReference type="Proteomes" id="UP000481583"/>
    </source>
</evidence>
<organism evidence="1 2">
    <name type="scientific">Streptomyces coryli</name>
    <dbReference type="NCBI Taxonomy" id="1128680"/>
    <lineage>
        <taxon>Bacteria</taxon>
        <taxon>Bacillati</taxon>
        <taxon>Actinomycetota</taxon>
        <taxon>Actinomycetes</taxon>
        <taxon>Kitasatosporales</taxon>
        <taxon>Streptomycetaceae</taxon>
        <taxon>Streptomyces</taxon>
    </lineage>
</organism>
<dbReference type="EMBL" id="JAAKZV010000308">
    <property type="protein sequence ID" value="NGN69542.1"/>
    <property type="molecule type" value="Genomic_DNA"/>
</dbReference>
<evidence type="ECO:0000313" key="1">
    <source>
        <dbReference type="EMBL" id="NGN69542.1"/>
    </source>
</evidence>
<proteinExistence type="predicted"/>
<protein>
    <submittedName>
        <fullName evidence="1">Uncharacterized protein</fullName>
    </submittedName>
</protein>
<dbReference type="RefSeq" id="WP_165244577.1">
    <property type="nucleotide sequence ID" value="NZ_JAAKZV010000308.1"/>
</dbReference>
<name>A0A6G4UC03_9ACTN</name>